<comment type="caution">
    <text evidence="1">The sequence shown here is derived from an EMBL/GenBank/DDBJ whole genome shotgun (WGS) entry which is preliminary data.</text>
</comment>
<proteinExistence type="predicted"/>
<dbReference type="InterPro" id="IPR024079">
    <property type="entry name" value="MetalloPept_cat_dom_sf"/>
</dbReference>
<gene>
    <name evidence="1" type="ORF">ACFOOI_18045</name>
</gene>
<accession>A0ABV7YZ24</accession>
<dbReference type="PANTHER" id="PTHR30164:SF2">
    <property type="entry name" value="PROTEIN MTFA"/>
    <property type="match status" value="1"/>
</dbReference>
<evidence type="ECO:0000313" key="1">
    <source>
        <dbReference type="EMBL" id="MFC3812568.1"/>
    </source>
</evidence>
<name>A0ABV7YZ24_9BACT</name>
<dbReference type="RefSeq" id="WP_379839450.1">
    <property type="nucleotide sequence ID" value="NZ_JBHRYQ010000001.1"/>
</dbReference>
<organism evidence="1 2">
    <name type="scientific">Lacihabitans lacunae</name>
    <dbReference type="NCBI Taxonomy" id="1028214"/>
    <lineage>
        <taxon>Bacteria</taxon>
        <taxon>Pseudomonadati</taxon>
        <taxon>Bacteroidota</taxon>
        <taxon>Cytophagia</taxon>
        <taxon>Cytophagales</taxon>
        <taxon>Leadbetterellaceae</taxon>
        <taxon>Lacihabitans</taxon>
    </lineage>
</organism>
<dbReference type="InterPro" id="IPR010384">
    <property type="entry name" value="MtfA_fam"/>
</dbReference>
<dbReference type="SUPFAM" id="SSF55486">
    <property type="entry name" value="Metalloproteases ('zincins'), catalytic domain"/>
    <property type="match status" value="1"/>
</dbReference>
<dbReference type="PANTHER" id="PTHR30164">
    <property type="entry name" value="MTFA PEPTIDASE"/>
    <property type="match status" value="1"/>
</dbReference>
<dbReference type="EMBL" id="JBHRYQ010000001">
    <property type="protein sequence ID" value="MFC3812568.1"/>
    <property type="molecule type" value="Genomic_DNA"/>
</dbReference>
<dbReference type="Gene3D" id="1.10.472.150">
    <property type="entry name" value="Glucose-regulated metallo-peptidase M90, N-terminal domain"/>
    <property type="match status" value="1"/>
</dbReference>
<sequence length="255" mass="29043">MIIVAVALLLLLALIIRPLFKKKKPNAIPKEEIIKGILEKEVRFYQNLSSERKAGFYERVANFLSNVKVIGVDTTVDDTDKTLVAAAAIIPIFEFEGWAYTHINEVLLYPKPFDQNFNFEGENHIVGMVGNGAMQSTVILSKPFLRDGFMNDNNDSNTAIHEFVHLIDKADGATDGVPEVLLQHKYSLPWIKLMKDEMEKIRKGESDIDTYAASSETEFFAVVSEYFFKQPRLLKEQHPELYARLKTMFGHKTKV</sequence>
<keyword evidence="2" id="KW-1185">Reference proteome</keyword>
<reference evidence="2" key="1">
    <citation type="journal article" date="2019" name="Int. J. Syst. Evol. Microbiol.">
        <title>The Global Catalogue of Microorganisms (GCM) 10K type strain sequencing project: providing services to taxonomists for standard genome sequencing and annotation.</title>
        <authorList>
            <consortium name="The Broad Institute Genomics Platform"/>
            <consortium name="The Broad Institute Genome Sequencing Center for Infectious Disease"/>
            <person name="Wu L."/>
            <person name="Ma J."/>
        </authorList>
    </citation>
    <scope>NUCLEOTIDE SEQUENCE [LARGE SCALE GENOMIC DNA]</scope>
    <source>
        <strain evidence="2">CECT 7956</strain>
    </source>
</reference>
<dbReference type="InterPro" id="IPR042252">
    <property type="entry name" value="MtfA_N"/>
</dbReference>
<evidence type="ECO:0000313" key="2">
    <source>
        <dbReference type="Proteomes" id="UP001595616"/>
    </source>
</evidence>
<dbReference type="Gene3D" id="3.40.390.10">
    <property type="entry name" value="Collagenase (Catalytic Domain)"/>
    <property type="match status" value="1"/>
</dbReference>
<dbReference type="CDD" id="cd20169">
    <property type="entry name" value="Peptidase_M90_mtfA"/>
    <property type="match status" value="1"/>
</dbReference>
<dbReference type="Proteomes" id="UP001595616">
    <property type="component" value="Unassembled WGS sequence"/>
</dbReference>
<dbReference type="Pfam" id="PF06167">
    <property type="entry name" value="Peptidase_M90"/>
    <property type="match status" value="1"/>
</dbReference>
<protein>
    <submittedName>
        <fullName evidence="1">Zinc-dependent peptidase</fullName>
    </submittedName>
</protein>